<dbReference type="PANTHER" id="PTHR21600">
    <property type="entry name" value="MITOCHONDRIAL RNA PSEUDOURIDINE SYNTHASE"/>
    <property type="match status" value="1"/>
</dbReference>
<dbReference type="AlphaFoldDB" id="A0A315EW59"/>
<sequence length="298" mass="33846">MRIPTRNGVGASRVTLPVGPWPTVLDFLLERMPDISRDEWLHRFAHDLVLNEAAQPVPATQAYAPRTKLYYYRHIANEPVLPEKASIVFEDEHLIVADKPHFMPVTPAGRYVQQSLLVQLKHLTGNDDLVPLHRIDRETAGLVMFGKRLQDRDAYHALFRDKAMHKVYEAVAAYNPALTLPRVHISRLQPDELFFRTQEVDGEPNSETRIRLLKTEGTRALYELEPVSGKRHQLRVHMMALGLPLEGDQFYPTVLRGPDAEEDFSHPLQLLAKSVAFTDPVTGEARAFQSALRLSIAL</sequence>
<reference evidence="2 3" key="1">
    <citation type="submission" date="2017-04" db="EMBL/GenBank/DDBJ databases">
        <title>Unexpected and diverse lifestyles within the genus Limnohabitans.</title>
        <authorList>
            <person name="Kasalicky V."/>
            <person name="Mehrshad M."/>
            <person name="Andrei S.-A."/>
            <person name="Salcher M."/>
            <person name="Kratochvilova H."/>
            <person name="Simek K."/>
            <person name="Ghai R."/>
        </authorList>
    </citation>
    <scope>NUCLEOTIDE SEQUENCE [LARGE SCALE GENOMIC DNA]</scope>
    <source>
        <strain evidence="2 3">MWH-C5</strain>
    </source>
</reference>
<dbReference type="GO" id="GO:0140098">
    <property type="term" value="F:catalytic activity, acting on RNA"/>
    <property type="evidence" value="ECO:0007669"/>
    <property type="project" value="UniProtKB-ARBA"/>
</dbReference>
<dbReference type="GO" id="GO:0003723">
    <property type="term" value="F:RNA binding"/>
    <property type="evidence" value="ECO:0007669"/>
    <property type="project" value="InterPro"/>
</dbReference>
<evidence type="ECO:0000259" key="1">
    <source>
        <dbReference type="Pfam" id="PF00849"/>
    </source>
</evidence>
<evidence type="ECO:0000313" key="2">
    <source>
        <dbReference type="EMBL" id="PUE60184.1"/>
    </source>
</evidence>
<gene>
    <name evidence="2" type="ORF">B9Z44_11750</name>
</gene>
<dbReference type="InterPro" id="IPR050188">
    <property type="entry name" value="RluA_PseudoU_synthase"/>
</dbReference>
<dbReference type="InterPro" id="IPR020103">
    <property type="entry name" value="PsdUridine_synth_cat_dom_sf"/>
</dbReference>
<dbReference type="RefSeq" id="WP_108402518.1">
    <property type="nucleotide sequence ID" value="NZ_NESP01000001.1"/>
</dbReference>
<organism evidence="2 3">
    <name type="scientific">Limnohabitans curvus</name>
    <dbReference type="NCBI Taxonomy" id="323423"/>
    <lineage>
        <taxon>Bacteria</taxon>
        <taxon>Pseudomonadati</taxon>
        <taxon>Pseudomonadota</taxon>
        <taxon>Betaproteobacteria</taxon>
        <taxon>Burkholderiales</taxon>
        <taxon>Comamonadaceae</taxon>
        <taxon>Limnohabitans</taxon>
    </lineage>
</organism>
<comment type="caution">
    <text evidence="2">The sequence shown here is derived from an EMBL/GenBank/DDBJ whole genome shotgun (WGS) entry which is preliminary data.</text>
</comment>
<accession>A0A315EW59</accession>
<protein>
    <submittedName>
        <fullName evidence="2">Pseudouridine synthase</fullName>
    </submittedName>
</protein>
<evidence type="ECO:0000313" key="3">
    <source>
        <dbReference type="Proteomes" id="UP000251341"/>
    </source>
</evidence>
<dbReference type="GO" id="GO:0000455">
    <property type="term" value="P:enzyme-directed rRNA pseudouridine synthesis"/>
    <property type="evidence" value="ECO:0007669"/>
    <property type="project" value="TreeGrafter"/>
</dbReference>
<feature type="domain" description="Pseudouridine synthase RsuA/RluA-like" evidence="1">
    <location>
        <begin position="93"/>
        <end position="238"/>
    </location>
</feature>
<dbReference type="GO" id="GO:0009982">
    <property type="term" value="F:pseudouridine synthase activity"/>
    <property type="evidence" value="ECO:0007669"/>
    <property type="project" value="InterPro"/>
</dbReference>
<dbReference type="Pfam" id="PF00849">
    <property type="entry name" value="PseudoU_synth_2"/>
    <property type="match status" value="1"/>
</dbReference>
<dbReference type="Gene3D" id="3.30.2350.10">
    <property type="entry name" value="Pseudouridine synthase"/>
    <property type="match status" value="1"/>
</dbReference>
<dbReference type="PROSITE" id="PS01129">
    <property type="entry name" value="PSI_RLU"/>
    <property type="match status" value="1"/>
</dbReference>
<dbReference type="InterPro" id="IPR006145">
    <property type="entry name" value="PsdUridine_synth_RsuA/RluA"/>
</dbReference>
<keyword evidence="3" id="KW-1185">Reference proteome</keyword>
<dbReference type="PANTHER" id="PTHR21600:SF84">
    <property type="entry name" value="PSEUDOURIDINE SYNTHASE RSUA_RLUA-LIKE DOMAIN-CONTAINING PROTEIN"/>
    <property type="match status" value="1"/>
</dbReference>
<dbReference type="EMBL" id="NESP01000001">
    <property type="protein sequence ID" value="PUE60184.1"/>
    <property type="molecule type" value="Genomic_DNA"/>
</dbReference>
<dbReference type="SUPFAM" id="SSF55120">
    <property type="entry name" value="Pseudouridine synthase"/>
    <property type="match status" value="1"/>
</dbReference>
<name>A0A315EW59_9BURK</name>
<dbReference type="InterPro" id="IPR006224">
    <property type="entry name" value="PsdUridine_synth_RluA-like_CS"/>
</dbReference>
<dbReference type="Proteomes" id="UP000251341">
    <property type="component" value="Unassembled WGS sequence"/>
</dbReference>
<proteinExistence type="predicted"/>